<dbReference type="EMBL" id="JBANDC010000005">
    <property type="protein sequence ID" value="MEM4987548.1"/>
    <property type="molecule type" value="Genomic_DNA"/>
</dbReference>
<gene>
    <name evidence="2" type="ORF">V8G57_09135</name>
</gene>
<dbReference type="Gene3D" id="3.10.450.50">
    <property type="match status" value="1"/>
</dbReference>
<reference evidence="2 3" key="1">
    <citation type="submission" date="2024-02" db="EMBL/GenBank/DDBJ databases">
        <title>Draft genome sequence of Collimonas sp. strain H4R21, an effective mineral-weathering bacterial strain isolated from the beech rhizosphere.</title>
        <authorList>
            <person name="Morin E."/>
            <person name="Uroz S."/>
            <person name="Leveau J.H.J."/>
            <person name="Kumar R."/>
            <person name="Rey M.W."/>
            <person name="Pham J."/>
        </authorList>
    </citation>
    <scope>NUCLEOTIDE SEQUENCE [LARGE SCALE GENOMIC DNA]</scope>
    <source>
        <strain evidence="2 3">H4R21</strain>
    </source>
</reference>
<evidence type="ECO:0000313" key="2">
    <source>
        <dbReference type="EMBL" id="MEM4987548.1"/>
    </source>
</evidence>
<organism evidence="2 3">
    <name type="scientific">Collimonas rhizosphaerae</name>
    <dbReference type="NCBI Taxonomy" id="3126357"/>
    <lineage>
        <taxon>Bacteria</taxon>
        <taxon>Pseudomonadati</taxon>
        <taxon>Pseudomonadota</taxon>
        <taxon>Betaproteobacteria</taxon>
        <taxon>Burkholderiales</taxon>
        <taxon>Oxalobacteraceae</taxon>
        <taxon>Collimonas</taxon>
    </lineage>
</organism>
<evidence type="ECO:0000313" key="3">
    <source>
        <dbReference type="Proteomes" id="UP001495910"/>
    </source>
</evidence>
<accession>A0ABU9PU53</accession>
<proteinExistence type="predicted"/>
<comment type="caution">
    <text evidence="2">The sequence shown here is derived from an EMBL/GenBank/DDBJ whole genome shotgun (WGS) entry which is preliminary data.</text>
</comment>
<dbReference type="InterPro" id="IPR032710">
    <property type="entry name" value="NTF2-like_dom_sf"/>
</dbReference>
<protein>
    <submittedName>
        <fullName evidence="2">Nuclear transport factor 2 family protein</fullName>
    </submittedName>
</protein>
<dbReference type="Pfam" id="PF12680">
    <property type="entry name" value="SnoaL_2"/>
    <property type="match status" value="1"/>
</dbReference>
<dbReference type="SUPFAM" id="SSF54427">
    <property type="entry name" value="NTF2-like"/>
    <property type="match status" value="1"/>
</dbReference>
<sequence>MSLNLPTAVAAYFKAANSGNSDSVAQCFAEDAVVHDEGRDMRGRAAILAWNDENQKKYAAVMTPLEATGSASQLSVVAQVAGTFPGSPLPLRFHFVLGDTGISALEITS</sequence>
<keyword evidence="3" id="KW-1185">Reference proteome</keyword>
<dbReference type="Proteomes" id="UP001495910">
    <property type="component" value="Unassembled WGS sequence"/>
</dbReference>
<name>A0ABU9PU53_9BURK</name>
<evidence type="ECO:0000259" key="1">
    <source>
        <dbReference type="Pfam" id="PF12680"/>
    </source>
</evidence>
<dbReference type="RefSeq" id="WP_342829098.1">
    <property type="nucleotide sequence ID" value="NZ_JBANDC010000005.1"/>
</dbReference>
<feature type="domain" description="SnoaL-like" evidence="1">
    <location>
        <begin position="9"/>
        <end position="94"/>
    </location>
</feature>
<dbReference type="InterPro" id="IPR037401">
    <property type="entry name" value="SnoaL-like"/>
</dbReference>